<dbReference type="KEGG" id="amx:AM2010_1861"/>
<name>A0A0G3XBY5_9SPHN</name>
<evidence type="ECO:0000313" key="8">
    <source>
        <dbReference type="Proteomes" id="UP000037643"/>
    </source>
</evidence>
<dbReference type="RefSeq" id="WP_082132866.1">
    <property type="nucleotide sequence ID" value="NZ_CP011805.1"/>
</dbReference>
<dbReference type="InterPro" id="IPR015590">
    <property type="entry name" value="Aldehyde_DH_dom"/>
</dbReference>
<dbReference type="Gene3D" id="3.40.309.10">
    <property type="entry name" value="Aldehyde Dehydrogenase, Chain A, domain 2"/>
    <property type="match status" value="1"/>
</dbReference>
<keyword evidence="3" id="KW-0558">Oxidation</keyword>
<dbReference type="InterPro" id="IPR016160">
    <property type="entry name" value="Ald_DH_CS_CYS"/>
</dbReference>
<dbReference type="GO" id="GO:0004777">
    <property type="term" value="F:succinate-semialdehyde dehydrogenase (NAD+) activity"/>
    <property type="evidence" value="ECO:0007669"/>
    <property type="project" value="TreeGrafter"/>
</dbReference>
<dbReference type="InterPro" id="IPR010102">
    <property type="entry name" value="Succ_semiAld_DH"/>
</dbReference>
<sequence>MNAMTDIDRAKDAQILARIAPGPEATDRFPVSNPATGDQIAEVADMGAEDARQAIARAAAALPAWAAKTARERAAILRHWHDLILANQEALAVLLTREQGKPLIEAMGEVAYGASFVEWFAEEGKRAYGDIIPTNAAGRRLLVLRQPVGVVGAITPWNFPVGMVTRKVAPALAAGCTIVLKPAEDTPLCALALAQLARDAGIPDGVLEVVTAARAEPIARVLTDSPDVRKLSFTGSTRVGKLLMAQCADTVKKLSLELGGNAPFIVFDDADLDAAVTGAIQSKFRNAGQTCVCANRLFVQAGVAEEFAARFAAAVEALSVGDGMETGTAIGPLINAAATAKVDGLVRDAVSKGARCTLGGGAHDLGGNFYAPTILTGVDPSMEIADAEIFGPVAPILTFETEDEVIARANDTPYGLAAYFWTRDLGRAWRVAEQLEYGMIGLNEGFISSEAAPFGGVKESGIGREGSKYGLDEFLELKYFTMGGLSA</sequence>
<evidence type="ECO:0000313" key="7">
    <source>
        <dbReference type="EMBL" id="AKM07923.1"/>
    </source>
</evidence>
<evidence type="ECO:0000256" key="3">
    <source>
        <dbReference type="ARBA" id="ARBA00023097"/>
    </source>
</evidence>
<evidence type="ECO:0000256" key="2">
    <source>
        <dbReference type="ARBA" id="ARBA00023002"/>
    </source>
</evidence>
<dbReference type="EMBL" id="CP011805">
    <property type="protein sequence ID" value="AKM07923.1"/>
    <property type="molecule type" value="Genomic_DNA"/>
</dbReference>
<gene>
    <name evidence="7" type="ORF">AM2010_1861</name>
</gene>
<dbReference type="NCBIfam" id="TIGR01780">
    <property type="entry name" value="SSADH"/>
    <property type="match status" value="1"/>
</dbReference>
<protein>
    <submittedName>
        <fullName evidence="7">Succinate-semialdehyde dehdyrogenase</fullName>
    </submittedName>
</protein>
<dbReference type="STRING" id="543877.AM2010_1861"/>
<dbReference type="Gene3D" id="3.40.605.10">
    <property type="entry name" value="Aldehyde Dehydrogenase, Chain A, domain 1"/>
    <property type="match status" value="1"/>
</dbReference>
<proteinExistence type="inferred from homology"/>
<dbReference type="FunFam" id="3.40.309.10:FF:000004">
    <property type="entry name" value="Succinate-semialdehyde dehydrogenase I"/>
    <property type="match status" value="1"/>
</dbReference>
<keyword evidence="8" id="KW-1185">Reference proteome</keyword>
<dbReference type="FunFam" id="3.40.605.10:FF:000026">
    <property type="entry name" value="Aldehyde dehydrogenase, putative"/>
    <property type="match status" value="1"/>
</dbReference>
<evidence type="ECO:0000256" key="5">
    <source>
        <dbReference type="RuleBase" id="RU003345"/>
    </source>
</evidence>
<accession>A0A0G3XBY5</accession>
<comment type="similarity">
    <text evidence="1 5">Belongs to the aldehyde dehydrogenase family.</text>
</comment>
<evidence type="ECO:0000256" key="1">
    <source>
        <dbReference type="ARBA" id="ARBA00009986"/>
    </source>
</evidence>
<dbReference type="PATRIC" id="fig|543877.4.peg.1889"/>
<dbReference type="InterPro" id="IPR016162">
    <property type="entry name" value="Ald_DH_N"/>
</dbReference>
<dbReference type="PANTHER" id="PTHR43353">
    <property type="entry name" value="SUCCINATE-SEMIALDEHYDE DEHYDROGENASE, MITOCHONDRIAL"/>
    <property type="match status" value="1"/>
</dbReference>
<dbReference type="CDD" id="cd07103">
    <property type="entry name" value="ALDH_F5_SSADH_GabD"/>
    <property type="match status" value="1"/>
</dbReference>
<dbReference type="FunFam" id="3.40.605.10:FF:000005">
    <property type="entry name" value="Succinate-semialdehyde dehydrogenase I"/>
    <property type="match status" value="1"/>
</dbReference>
<dbReference type="PANTHER" id="PTHR43353:SF5">
    <property type="entry name" value="SUCCINATE-SEMIALDEHYDE DEHYDROGENASE, MITOCHONDRIAL"/>
    <property type="match status" value="1"/>
</dbReference>
<evidence type="ECO:0000259" key="6">
    <source>
        <dbReference type="Pfam" id="PF00171"/>
    </source>
</evidence>
<dbReference type="InterPro" id="IPR029510">
    <property type="entry name" value="Ald_DH_CS_GLU"/>
</dbReference>
<dbReference type="InterPro" id="IPR050740">
    <property type="entry name" value="Aldehyde_DH_Superfamily"/>
</dbReference>
<keyword evidence="2 5" id="KW-0560">Oxidoreductase</keyword>
<dbReference type="PROSITE" id="PS00687">
    <property type="entry name" value="ALDEHYDE_DEHYDR_GLU"/>
    <property type="match status" value="1"/>
</dbReference>
<evidence type="ECO:0000256" key="4">
    <source>
        <dbReference type="PROSITE-ProRule" id="PRU10007"/>
    </source>
</evidence>
<feature type="active site" evidence="4">
    <location>
        <position position="257"/>
    </location>
</feature>
<feature type="domain" description="Aldehyde dehydrogenase" evidence="6">
    <location>
        <begin position="26"/>
        <end position="479"/>
    </location>
</feature>
<reference evidence="7 8" key="1">
    <citation type="submission" date="2015-06" db="EMBL/GenBank/DDBJ databases">
        <authorList>
            <person name="Kim K.M."/>
        </authorList>
    </citation>
    <scope>NUCLEOTIDE SEQUENCE [LARGE SCALE GENOMIC DNA]</scope>
    <source>
        <strain evidence="7 8">KCTC 22370</strain>
    </source>
</reference>
<dbReference type="Pfam" id="PF00171">
    <property type="entry name" value="Aldedh"/>
    <property type="match status" value="1"/>
</dbReference>
<dbReference type="SUPFAM" id="SSF53720">
    <property type="entry name" value="ALDH-like"/>
    <property type="match status" value="1"/>
</dbReference>
<organism evidence="7 8">
    <name type="scientific">Pelagerythrobacter marensis</name>
    <dbReference type="NCBI Taxonomy" id="543877"/>
    <lineage>
        <taxon>Bacteria</taxon>
        <taxon>Pseudomonadati</taxon>
        <taxon>Pseudomonadota</taxon>
        <taxon>Alphaproteobacteria</taxon>
        <taxon>Sphingomonadales</taxon>
        <taxon>Erythrobacteraceae</taxon>
        <taxon>Pelagerythrobacter</taxon>
    </lineage>
</organism>
<dbReference type="Proteomes" id="UP000037643">
    <property type="component" value="Chromosome"/>
</dbReference>
<dbReference type="AlphaFoldDB" id="A0A0G3XBY5"/>
<dbReference type="InterPro" id="IPR016161">
    <property type="entry name" value="Ald_DH/histidinol_DH"/>
</dbReference>
<dbReference type="PROSITE" id="PS00070">
    <property type="entry name" value="ALDEHYDE_DEHYDR_CYS"/>
    <property type="match status" value="1"/>
</dbReference>
<dbReference type="GO" id="GO:0009450">
    <property type="term" value="P:gamma-aminobutyric acid catabolic process"/>
    <property type="evidence" value="ECO:0007669"/>
    <property type="project" value="InterPro"/>
</dbReference>
<dbReference type="InterPro" id="IPR016163">
    <property type="entry name" value="Ald_DH_C"/>
</dbReference>